<dbReference type="InterPro" id="IPR000990">
    <property type="entry name" value="Innexin"/>
</dbReference>
<evidence type="ECO:0000313" key="12">
    <source>
        <dbReference type="Proteomes" id="UP000014760"/>
    </source>
</evidence>
<dbReference type="AlphaFoldDB" id="R7TX13"/>
<evidence type="ECO:0000256" key="2">
    <source>
        <dbReference type="ARBA" id="ARBA00022448"/>
    </source>
</evidence>
<reference evidence="12" key="1">
    <citation type="submission" date="2012-12" db="EMBL/GenBank/DDBJ databases">
        <authorList>
            <person name="Hellsten U."/>
            <person name="Grimwood J."/>
            <person name="Chapman J.A."/>
            <person name="Shapiro H."/>
            <person name="Aerts A."/>
            <person name="Otillar R.P."/>
            <person name="Terry A.Y."/>
            <person name="Boore J.L."/>
            <person name="Simakov O."/>
            <person name="Marletaz F."/>
            <person name="Cho S.-J."/>
            <person name="Edsinger-Gonzales E."/>
            <person name="Havlak P."/>
            <person name="Kuo D.-H."/>
            <person name="Larsson T."/>
            <person name="Lv J."/>
            <person name="Arendt D."/>
            <person name="Savage R."/>
            <person name="Osoegawa K."/>
            <person name="de Jong P."/>
            <person name="Lindberg D.R."/>
            <person name="Seaver E.C."/>
            <person name="Weisblat D.A."/>
            <person name="Putnam N.H."/>
            <person name="Grigoriev I.V."/>
            <person name="Rokhsar D.S."/>
        </authorList>
    </citation>
    <scope>NUCLEOTIDE SEQUENCE</scope>
    <source>
        <strain evidence="12">I ESC-2004</strain>
    </source>
</reference>
<evidence type="ECO:0000256" key="8">
    <source>
        <dbReference type="ARBA" id="ARBA00023303"/>
    </source>
</evidence>
<dbReference type="Pfam" id="PF00876">
    <property type="entry name" value="Innexin"/>
    <property type="match status" value="1"/>
</dbReference>
<feature type="transmembrane region" description="Helical" evidence="9">
    <location>
        <begin position="87"/>
        <end position="106"/>
    </location>
</feature>
<evidence type="ECO:0000313" key="11">
    <source>
        <dbReference type="EnsemblMetazoa" id="CapteP209932"/>
    </source>
</evidence>
<proteinExistence type="predicted"/>
<evidence type="ECO:0000256" key="6">
    <source>
        <dbReference type="ARBA" id="ARBA00023065"/>
    </source>
</evidence>
<keyword evidence="6" id="KW-0406">Ion transport</keyword>
<evidence type="ECO:0000256" key="4">
    <source>
        <dbReference type="ARBA" id="ARBA00022692"/>
    </source>
</evidence>
<dbReference type="EnsemblMetazoa" id="CapteT209932">
    <property type="protein sequence ID" value="CapteP209932"/>
    <property type="gene ID" value="CapteG209932"/>
</dbReference>
<keyword evidence="3" id="KW-1003">Cell membrane</keyword>
<keyword evidence="4 9" id="KW-0812">Transmembrane</keyword>
<dbReference type="GO" id="GO:0034220">
    <property type="term" value="P:monoatomic ion transmembrane transport"/>
    <property type="evidence" value="ECO:0007669"/>
    <property type="project" value="UniProtKB-KW"/>
</dbReference>
<keyword evidence="2" id="KW-0813">Transport</keyword>
<dbReference type="EMBL" id="KB309107">
    <property type="protein sequence ID" value="ELT95515.1"/>
    <property type="molecule type" value="Genomic_DNA"/>
</dbReference>
<dbReference type="HOGENOM" id="CLU_1305909_0_0_1"/>
<keyword evidence="12" id="KW-1185">Reference proteome</keyword>
<accession>R7TX13</accession>
<dbReference type="EMBL" id="AMQN01011802">
    <property type="status" value="NOT_ANNOTATED_CDS"/>
    <property type="molecule type" value="Genomic_DNA"/>
</dbReference>
<organism evidence="10">
    <name type="scientific">Capitella teleta</name>
    <name type="common">Polychaete worm</name>
    <dbReference type="NCBI Taxonomy" id="283909"/>
    <lineage>
        <taxon>Eukaryota</taxon>
        <taxon>Metazoa</taxon>
        <taxon>Spiralia</taxon>
        <taxon>Lophotrochozoa</taxon>
        <taxon>Annelida</taxon>
        <taxon>Polychaeta</taxon>
        <taxon>Sedentaria</taxon>
        <taxon>Scolecida</taxon>
        <taxon>Capitellidae</taxon>
        <taxon>Capitella</taxon>
    </lineage>
</organism>
<evidence type="ECO:0000256" key="7">
    <source>
        <dbReference type="ARBA" id="ARBA00023136"/>
    </source>
</evidence>
<name>R7TX13_CAPTE</name>
<evidence type="ECO:0000256" key="3">
    <source>
        <dbReference type="ARBA" id="ARBA00022475"/>
    </source>
</evidence>
<gene>
    <name evidence="10" type="ORF">CAPTEDRAFT_209932</name>
</gene>
<evidence type="ECO:0000256" key="9">
    <source>
        <dbReference type="SAM" id="Phobius"/>
    </source>
</evidence>
<keyword evidence="8" id="KW-0407">Ion channel</keyword>
<reference evidence="10 12" key="2">
    <citation type="journal article" date="2013" name="Nature">
        <title>Insights into bilaterian evolution from three spiralian genomes.</title>
        <authorList>
            <person name="Simakov O."/>
            <person name="Marletaz F."/>
            <person name="Cho S.J."/>
            <person name="Edsinger-Gonzales E."/>
            <person name="Havlak P."/>
            <person name="Hellsten U."/>
            <person name="Kuo D.H."/>
            <person name="Larsson T."/>
            <person name="Lv J."/>
            <person name="Arendt D."/>
            <person name="Savage R."/>
            <person name="Osoegawa K."/>
            <person name="de Jong P."/>
            <person name="Grimwood J."/>
            <person name="Chapman J.A."/>
            <person name="Shapiro H."/>
            <person name="Aerts A."/>
            <person name="Otillar R.P."/>
            <person name="Terry A.Y."/>
            <person name="Boore J.L."/>
            <person name="Grigoriev I.V."/>
            <person name="Lindberg D.R."/>
            <person name="Seaver E.C."/>
            <person name="Weisblat D.A."/>
            <person name="Putnam N.H."/>
            <person name="Rokhsar D.S."/>
        </authorList>
    </citation>
    <scope>NUCLEOTIDE SEQUENCE</scope>
    <source>
        <strain evidence="10 12">I ESC-2004</strain>
    </source>
</reference>
<comment type="subcellular location">
    <subcellularLocation>
        <location evidence="1">Cell membrane</location>
        <topology evidence="1">Multi-pass membrane protein</topology>
    </subcellularLocation>
</comment>
<evidence type="ECO:0000256" key="5">
    <source>
        <dbReference type="ARBA" id="ARBA00022989"/>
    </source>
</evidence>
<dbReference type="GO" id="GO:0005886">
    <property type="term" value="C:plasma membrane"/>
    <property type="evidence" value="ECO:0007669"/>
    <property type="project" value="UniProtKB-SubCell"/>
</dbReference>
<feature type="transmembrane region" description="Helical" evidence="9">
    <location>
        <begin position="21"/>
        <end position="46"/>
    </location>
</feature>
<reference evidence="11" key="3">
    <citation type="submission" date="2015-06" db="UniProtKB">
        <authorList>
            <consortium name="EnsemblMetazoa"/>
        </authorList>
    </citation>
    <scope>IDENTIFICATION</scope>
</reference>
<protein>
    <submittedName>
        <fullName evidence="10 11">Uncharacterized protein</fullName>
    </submittedName>
</protein>
<dbReference type="EMBL" id="AMQN01011801">
    <property type="status" value="NOT_ANNOTATED_CDS"/>
    <property type="molecule type" value="Genomic_DNA"/>
</dbReference>
<sequence>MGISWCDGRIERLIRSSAPCAFYIGAIVLSVVLLIPGWAIVCWVPAAFTASHSAYADAVCLRSDLYWPVNSAHSVISAVPVVSYHRYAVPALLLAGILLALPSISFEVASRIFHLQTTAFVDFYQSWRRAEHANDKKAISRRVAISLSVDKDSFARLLSWRTLFVHFGYLLSNTVVVLSLIFCFHTFADVSMEAWNEHNDRASAKKGDDIE</sequence>
<keyword evidence="7 9" id="KW-0472">Membrane</keyword>
<keyword evidence="5 9" id="KW-1133">Transmembrane helix</keyword>
<feature type="transmembrane region" description="Helical" evidence="9">
    <location>
        <begin position="163"/>
        <end position="188"/>
    </location>
</feature>
<dbReference type="Proteomes" id="UP000014760">
    <property type="component" value="Unassembled WGS sequence"/>
</dbReference>
<evidence type="ECO:0000256" key="1">
    <source>
        <dbReference type="ARBA" id="ARBA00004651"/>
    </source>
</evidence>
<evidence type="ECO:0000313" key="10">
    <source>
        <dbReference type="EMBL" id="ELT95515.1"/>
    </source>
</evidence>